<reference evidence="1" key="1">
    <citation type="submission" date="2022-11" db="EMBL/GenBank/DDBJ databases">
        <title>Minimal conservation of predation-associated metabolite biosynthetic gene clusters underscores biosynthetic potential of Myxococcota including descriptions for ten novel species: Archangium lansinium sp. nov., Myxococcus landrumus sp. nov., Nannocystis bai.</title>
        <authorList>
            <person name="Ahearne A."/>
            <person name="Stevens C."/>
            <person name="Dowd S."/>
        </authorList>
    </citation>
    <scope>NUCLEOTIDE SEQUENCE</scope>
    <source>
        <strain evidence="1">Fl3</strain>
    </source>
</reference>
<dbReference type="RefSeq" id="WP_269033019.1">
    <property type="nucleotide sequence ID" value="NZ_CP114040.1"/>
</dbReference>
<dbReference type="Proteomes" id="UP001164459">
    <property type="component" value="Chromosome"/>
</dbReference>
<proteinExistence type="predicted"/>
<organism evidence="1 2">
    <name type="scientific">Nannocystis punicea</name>
    <dbReference type="NCBI Taxonomy" id="2995304"/>
    <lineage>
        <taxon>Bacteria</taxon>
        <taxon>Pseudomonadati</taxon>
        <taxon>Myxococcota</taxon>
        <taxon>Polyangia</taxon>
        <taxon>Nannocystales</taxon>
        <taxon>Nannocystaceae</taxon>
        <taxon>Nannocystis</taxon>
    </lineage>
</organism>
<gene>
    <name evidence="1" type="ORF">O0S08_31275</name>
</gene>
<name>A0ABY7GUR8_9BACT</name>
<sequence length="125" mass="13343">MFAQALIAAVMLMASVSESEEEEPRLRLDAYLDEFCIDAPEGSCDALYKMADAIERFIVRGATDAGMWCCESCGPGQLSDAKITCGGCAKTTESWKCGSVRFADQPWSLDCPGATAEMGGSVSCF</sequence>
<accession>A0ABY7GUR8</accession>
<keyword evidence="2" id="KW-1185">Reference proteome</keyword>
<evidence type="ECO:0000313" key="1">
    <source>
        <dbReference type="EMBL" id="WAS90692.1"/>
    </source>
</evidence>
<protein>
    <submittedName>
        <fullName evidence="1">Uncharacterized protein</fullName>
    </submittedName>
</protein>
<evidence type="ECO:0000313" key="2">
    <source>
        <dbReference type="Proteomes" id="UP001164459"/>
    </source>
</evidence>
<dbReference type="EMBL" id="CP114040">
    <property type="protein sequence ID" value="WAS90692.1"/>
    <property type="molecule type" value="Genomic_DNA"/>
</dbReference>